<dbReference type="Pfam" id="PF02518">
    <property type="entry name" value="HATPase_c"/>
    <property type="match status" value="1"/>
</dbReference>
<dbReference type="RefSeq" id="WP_006981117.1">
    <property type="nucleotide sequence ID" value="NZ_ABVL01000011.1"/>
</dbReference>
<keyword evidence="8" id="KW-1185">Reference proteome</keyword>
<evidence type="ECO:0000256" key="2">
    <source>
        <dbReference type="ARBA" id="ARBA00012438"/>
    </source>
</evidence>
<evidence type="ECO:0000259" key="6">
    <source>
        <dbReference type="PROSITE" id="PS50109"/>
    </source>
</evidence>
<dbReference type="GO" id="GO:0007234">
    <property type="term" value="P:osmosensory signaling via phosphorelay pathway"/>
    <property type="evidence" value="ECO:0007669"/>
    <property type="project" value="TreeGrafter"/>
</dbReference>
<dbReference type="InterPro" id="IPR050351">
    <property type="entry name" value="BphY/WalK/GraS-like"/>
</dbReference>
<dbReference type="Proteomes" id="UP000005824">
    <property type="component" value="Unassembled WGS sequence"/>
</dbReference>
<dbReference type="InterPro" id="IPR036890">
    <property type="entry name" value="HATPase_C_sf"/>
</dbReference>
<dbReference type="PROSITE" id="PS50109">
    <property type="entry name" value="HIS_KIN"/>
    <property type="match status" value="1"/>
</dbReference>
<accession>B4D4F4</accession>
<dbReference type="PANTHER" id="PTHR42878">
    <property type="entry name" value="TWO-COMPONENT HISTIDINE KINASE"/>
    <property type="match status" value="1"/>
</dbReference>
<dbReference type="PANTHER" id="PTHR42878:SF15">
    <property type="entry name" value="BACTERIOPHYTOCHROME"/>
    <property type="match status" value="1"/>
</dbReference>
<evidence type="ECO:0000256" key="4">
    <source>
        <dbReference type="ARBA" id="ARBA00022679"/>
    </source>
</evidence>
<dbReference type="FunFam" id="3.30.565.10:FF:000006">
    <property type="entry name" value="Sensor histidine kinase WalK"/>
    <property type="match status" value="1"/>
</dbReference>
<dbReference type="GO" id="GO:0004673">
    <property type="term" value="F:protein histidine kinase activity"/>
    <property type="evidence" value="ECO:0007669"/>
    <property type="project" value="UniProtKB-EC"/>
</dbReference>
<evidence type="ECO:0000313" key="8">
    <source>
        <dbReference type="Proteomes" id="UP000005824"/>
    </source>
</evidence>
<reference evidence="7 8" key="1">
    <citation type="journal article" date="2011" name="J. Bacteriol.">
        <title>Genome sequence of Chthoniobacter flavus Ellin428, an aerobic heterotrophic soil bacterium.</title>
        <authorList>
            <person name="Kant R."/>
            <person name="van Passel M.W."/>
            <person name="Palva A."/>
            <person name="Lucas S."/>
            <person name="Lapidus A."/>
            <person name="Glavina Del Rio T."/>
            <person name="Dalin E."/>
            <person name="Tice H."/>
            <person name="Bruce D."/>
            <person name="Goodwin L."/>
            <person name="Pitluck S."/>
            <person name="Larimer F.W."/>
            <person name="Land M.L."/>
            <person name="Hauser L."/>
            <person name="Sangwan P."/>
            <person name="de Vos W.M."/>
            <person name="Janssen P.H."/>
            <person name="Smidt H."/>
        </authorList>
    </citation>
    <scope>NUCLEOTIDE SEQUENCE [LARGE SCALE GENOMIC DNA]</scope>
    <source>
        <strain evidence="7 8">Ellin428</strain>
    </source>
</reference>
<protein>
    <recommendedName>
        <fullName evidence="2">histidine kinase</fullName>
        <ecNumber evidence="2">2.7.13.3</ecNumber>
    </recommendedName>
</protein>
<dbReference type="AlphaFoldDB" id="B4D4F4"/>
<keyword evidence="4" id="KW-0808">Transferase</keyword>
<evidence type="ECO:0000256" key="3">
    <source>
        <dbReference type="ARBA" id="ARBA00022553"/>
    </source>
</evidence>
<dbReference type="eggNOG" id="COG4251">
    <property type="taxonomic scope" value="Bacteria"/>
</dbReference>
<organism evidence="7 8">
    <name type="scientific">Chthoniobacter flavus Ellin428</name>
    <dbReference type="NCBI Taxonomy" id="497964"/>
    <lineage>
        <taxon>Bacteria</taxon>
        <taxon>Pseudomonadati</taxon>
        <taxon>Verrucomicrobiota</taxon>
        <taxon>Spartobacteria</taxon>
        <taxon>Chthoniobacterales</taxon>
        <taxon>Chthoniobacteraceae</taxon>
        <taxon>Chthoniobacter</taxon>
    </lineage>
</organism>
<dbReference type="GO" id="GO:0030295">
    <property type="term" value="F:protein kinase activator activity"/>
    <property type="evidence" value="ECO:0007669"/>
    <property type="project" value="TreeGrafter"/>
</dbReference>
<dbReference type="InParanoid" id="B4D4F4"/>
<dbReference type="SMART" id="SM00387">
    <property type="entry name" value="HATPase_c"/>
    <property type="match status" value="1"/>
</dbReference>
<keyword evidence="5 7" id="KW-0418">Kinase</keyword>
<dbReference type="STRING" id="497964.CfE428DRAFT_3792"/>
<dbReference type="SUPFAM" id="SSF55874">
    <property type="entry name" value="ATPase domain of HSP90 chaperone/DNA topoisomerase II/histidine kinase"/>
    <property type="match status" value="1"/>
</dbReference>
<dbReference type="PRINTS" id="PR00344">
    <property type="entry name" value="BCTRLSENSOR"/>
</dbReference>
<feature type="domain" description="Histidine kinase" evidence="6">
    <location>
        <begin position="29"/>
        <end position="243"/>
    </location>
</feature>
<keyword evidence="3" id="KW-0597">Phosphoprotein</keyword>
<gene>
    <name evidence="7" type="ORF">CfE428DRAFT_3792</name>
</gene>
<name>B4D4F4_9BACT</name>
<evidence type="ECO:0000256" key="5">
    <source>
        <dbReference type="ARBA" id="ARBA00022777"/>
    </source>
</evidence>
<dbReference type="InterPro" id="IPR005467">
    <property type="entry name" value="His_kinase_dom"/>
</dbReference>
<dbReference type="InterPro" id="IPR003594">
    <property type="entry name" value="HATPase_dom"/>
</dbReference>
<evidence type="ECO:0000313" key="7">
    <source>
        <dbReference type="EMBL" id="EDY18755.1"/>
    </source>
</evidence>
<evidence type="ECO:0000256" key="1">
    <source>
        <dbReference type="ARBA" id="ARBA00000085"/>
    </source>
</evidence>
<dbReference type="EC" id="2.7.13.3" evidence="2"/>
<sequence length="249" mass="27485">MKMPADESDVGAVAVPDRRDEDLKLLGSALSHDLDGSVRGVKSLSTIILNRFGAQLDDEGRAMMRLLGSEAERANRLLDGLTDWLTYAQQPLTPAWQDTSRIAREAFGTASASARERKIEFEVPSLPRVWSDELALRKALHELLANAVKFTARQATAHVTIAAQESDGEIVLTVGDNGAGFEMEHSNQLYRLFRRMHRKQEFPGEGAGLAIVREIMQRHGGRVWADARVDEGATFYLAFPKPAEEDAAT</sequence>
<dbReference type="Gene3D" id="3.30.565.10">
    <property type="entry name" value="Histidine kinase-like ATPase, C-terminal domain"/>
    <property type="match status" value="1"/>
</dbReference>
<comment type="catalytic activity">
    <reaction evidence="1">
        <text>ATP + protein L-histidine = ADP + protein N-phospho-L-histidine.</text>
        <dbReference type="EC" id="2.7.13.3"/>
    </reaction>
</comment>
<dbReference type="EMBL" id="ABVL01000011">
    <property type="protein sequence ID" value="EDY18755.1"/>
    <property type="molecule type" value="Genomic_DNA"/>
</dbReference>
<dbReference type="GO" id="GO:0000156">
    <property type="term" value="F:phosphorelay response regulator activity"/>
    <property type="evidence" value="ECO:0007669"/>
    <property type="project" value="TreeGrafter"/>
</dbReference>
<proteinExistence type="predicted"/>
<dbReference type="InterPro" id="IPR004358">
    <property type="entry name" value="Sig_transdc_His_kin-like_C"/>
</dbReference>
<comment type="caution">
    <text evidence="7">The sequence shown here is derived from an EMBL/GenBank/DDBJ whole genome shotgun (WGS) entry which is preliminary data.</text>
</comment>